<dbReference type="Proteomes" id="UP000003586">
    <property type="component" value="Chromosome"/>
</dbReference>
<accession>W0F3P2</accession>
<proteinExistence type="predicted"/>
<dbReference type="KEGG" id="nso:NIASO_11500"/>
<sequence length="39" mass="4613">MNVCPINNFRYPADSSRFFSLMFADLVFSAAHLRYLREL</sequence>
<reference evidence="1 2" key="1">
    <citation type="submission" date="2013-12" db="EMBL/GenBank/DDBJ databases">
        <authorList>
            <consortium name="DOE Joint Genome Institute"/>
            <person name="Eisen J."/>
            <person name="Huntemann M."/>
            <person name="Han J."/>
            <person name="Chen A."/>
            <person name="Kyrpides N."/>
            <person name="Mavromatis K."/>
            <person name="Markowitz V."/>
            <person name="Palaniappan K."/>
            <person name="Ivanova N."/>
            <person name="Schaumberg A."/>
            <person name="Pati A."/>
            <person name="Liolios K."/>
            <person name="Nordberg H.P."/>
            <person name="Cantor M.N."/>
            <person name="Hua S.X."/>
            <person name="Woyke T."/>
        </authorList>
    </citation>
    <scope>NUCLEOTIDE SEQUENCE [LARGE SCALE GENOMIC DNA]</scope>
    <source>
        <strain evidence="2">DSM 19437</strain>
    </source>
</reference>
<organism evidence="1 2">
    <name type="scientific">Niabella soli DSM 19437</name>
    <dbReference type="NCBI Taxonomy" id="929713"/>
    <lineage>
        <taxon>Bacteria</taxon>
        <taxon>Pseudomonadati</taxon>
        <taxon>Bacteroidota</taxon>
        <taxon>Chitinophagia</taxon>
        <taxon>Chitinophagales</taxon>
        <taxon>Chitinophagaceae</taxon>
        <taxon>Niabella</taxon>
    </lineage>
</organism>
<keyword evidence="2" id="KW-1185">Reference proteome</keyword>
<gene>
    <name evidence="1" type="ORF">NIASO_11500</name>
</gene>
<dbReference type="AlphaFoldDB" id="W0F3P2"/>
<evidence type="ECO:0000313" key="1">
    <source>
        <dbReference type="EMBL" id="AHF17642.1"/>
    </source>
</evidence>
<dbReference type="HOGENOM" id="CLU_3313457_0_0_10"/>
<name>W0F3P2_9BACT</name>
<evidence type="ECO:0000313" key="2">
    <source>
        <dbReference type="Proteomes" id="UP000003586"/>
    </source>
</evidence>
<protein>
    <submittedName>
        <fullName evidence="1">Uncharacterized protein</fullName>
    </submittedName>
</protein>
<dbReference type="EMBL" id="CP007035">
    <property type="protein sequence ID" value="AHF17642.1"/>
    <property type="molecule type" value="Genomic_DNA"/>
</dbReference>